<evidence type="ECO:0000259" key="3">
    <source>
        <dbReference type="PROSITE" id="PS50056"/>
    </source>
</evidence>
<evidence type="ECO:0000313" key="4">
    <source>
        <dbReference type="EMBL" id="TCO16112.1"/>
    </source>
</evidence>
<accession>A0A4R2GXX5</accession>
<dbReference type="AlphaFoldDB" id="A0A4R2GXX5"/>
<dbReference type="Gene3D" id="3.90.190.10">
    <property type="entry name" value="Protein tyrosine phosphatase superfamily"/>
    <property type="match status" value="1"/>
</dbReference>
<dbReference type="Proteomes" id="UP000294881">
    <property type="component" value="Unassembled WGS sequence"/>
</dbReference>
<evidence type="ECO:0000313" key="5">
    <source>
        <dbReference type="Proteomes" id="UP000294881"/>
    </source>
</evidence>
<dbReference type="PANTHER" id="PTHR31126">
    <property type="entry name" value="TYROSINE-PROTEIN PHOSPHATASE"/>
    <property type="match status" value="1"/>
</dbReference>
<feature type="region of interest" description="Disordered" evidence="2">
    <location>
        <begin position="73"/>
        <end position="93"/>
    </location>
</feature>
<name>A0A4R2GXX5_9HYPH</name>
<dbReference type="PANTHER" id="PTHR31126:SF1">
    <property type="entry name" value="TYROSINE SPECIFIC PROTEIN PHOSPHATASES DOMAIN-CONTAINING PROTEIN"/>
    <property type="match status" value="1"/>
</dbReference>
<evidence type="ECO:0000256" key="1">
    <source>
        <dbReference type="ARBA" id="ARBA00009580"/>
    </source>
</evidence>
<keyword evidence="5" id="KW-1185">Reference proteome</keyword>
<dbReference type="EMBL" id="SLWL01000001">
    <property type="protein sequence ID" value="TCO16112.1"/>
    <property type="molecule type" value="Genomic_DNA"/>
</dbReference>
<dbReference type="InterPro" id="IPR016130">
    <property type="entry name" value="Tyr_Pase_AS"/>
</dbReference>
<dbReference type="PROSITE" id="PS50056">
    <property type="entry name" value="TYR_PHOSPHATASE_2"/>
    <property type="match status" value="1"/>
</dbReference>
<dbReference type="RefSeq" id="WP_207906307.1">
    <property type="nucleotide sequence ID" value="NZ_JBHUNN010000002.1"/>
</dbReference>
<evidence type="ECO:0000256" key="2">
    <source>
        <dbReference type="SAM" id="MobiDB-lite"/>
    </source>
</evidence>
<dbReference type="InterPro" id="IPR029021">
    <property type="entry name" value="Prot-tyrosine_phosphatase-like"/>
</dbReference>
<proteinExistence type="inferred from homology"/>
<dbReference type="InterPro" id="IPR000387">
    <property type="entry name" value="Tyr_Pase_dom"/>
</dbReference>
<protein>
    <submittedName>
        <fullName evidence="4">Protein tyrosine/serine phosphatase</fullName>
    </submittedName>
</protein>
<feature type="compositionally biased region" description="Polar residues" evidence="2">
    <location>
        <begin position="75"/>
        <end position="87"/>
    </location>
</feature>
<reference evidence="4 5" key="1">
    <citation type="submission" date="2019-03" db="EMBL/GenBank/DDBJ databases">
        <title>Genomic Encyclopedia of Type Strains, Phase IV (KMG-IV): sequencing the most valuable type-strain genomes for metagenomic binning, comparative biology and taxonomic classification.</title>
        <authorList>
            <person name="Goeker M."/>
        </authorList>
    </citation>
    <scope>NUCLEOTIDE SEQUENCE [LARGE SCALE GENOMIC DNA]</scope>
    <source>
        <strain evidence="4 5">DSM 22958</strain>
    </source>
</reference>
<dbReference type="PROSITE" id="PS00383">
    <property type="entry name" value="TYR_PHOSPHATASE_1"/>
    <property type="match status" value="1"/>
</dbReference>
<dbReference type="Pfam" id="PF13350">
    <property type="entry name" value="Y_phosphatase3"/>
    <property type="match status" value="1"/>
</dbReference>
<dbReference type="InterPro" id="IPR026893">
    <property type="entry name" value="Tyr/Ser_Pase_IphP-type"/>
</dbReference>
<comment type="similarity">
    <text evidence="1">Belongs to the protein-tyrosine phosphatase family.</text>
</comment>
<feature type="domain" description="Tyrosine specific protein phosphatases" evidence="3">
    <location>
        <begin position="136"/>
        <end position="169"/>
    </location>
</feature>
<gene>
    <name evidence="4" type="ORF">EV666_101363</name>
</gene>
<sequence length="266" mass="29191">MAEGEQAMAWNRVLTYDAIVNFRDFGGYATGAGGRVVAGRLFRAAHQNLATDADLERMAALDLALVVDLRRPTERQNQPSRRPSNWGGSVIDNDLGDESETPHLAFLRKSDVTPASIEAYLQGYYSKALHEERHQDLFSRALRALPGLDGGVLVHCTAGKDRTGLLVALIHSILGVHRDDIIADYLLTNELTMTEARREQVQQNLSEALGRPVPEEAVQAFLGVAAHHLDIALTSVSDEYGSVEGYLRHLGFTDADRDAVIARYTA</sequence>
<dbReference type="GO" id="GO:0004721">
    <property type="term" value="F:phosphoprotein phosphatase activity"/>
    <property type="evidence" value="ECO:0007669"/>
    <property type="project" value="InterPro"/>
</dbReference>
<organism evidence="4 5">
    <name type="scientific">Camelimonas lactis</name>
    <dbReference type="NCBI Taxonomy" id="659006"/>
    <lineage>
        <taxon>Bacteria</taxon>
        <taxon>Pseudomonadati</taxon>
        <taxon>Pseudomonadota</taxon>
        <taxon>Alphaproteobacteria</taxon>
        <taxon>Hyphomicrobiales</taxon>
        <taxon>Chelatococcaceae</taxon>
        <taxon>Camelimonas</taxon>
    </lineage>
</organism>
<comment type="caution">
    <text evidence="4">The sequence shown here is derived from an EMBL/GenBank/DDBJ whole genome shotgun (WGS) entry which is preliminary data.</text>
</comment>
<dbReference type="SUPFAM" id="SSF52799">
    <property type="entry name" value="(Phosphotyrosine protein) phosphatases II"/>
    <property type="match status" value="1"/>
</dbReference>